<evidence type="ECO:0000259" key="7">
    <source>
        <dbReference type="PROSITE" id="PS50835"/>
    </source>
</evidence>
<keyword evidence="6" id="KW-0732">Signal</keyword>
<organism evidence="8 9">
    <name type="scientific">Amphibalanus amphitrite</name>
    <name type="common">Striped barnacle</name>
    <name type="synonym">Balanus amphitrite</name>
    <dbReference type="NCBI Taxonomy" id="1232801"/>
    <lineage>
        <taxon>Eukaryota</taxon>
        <taxon>Metazoa</taxon>
        <taxon>Ecdysozoa</taxon>
        <taxon>Arthropoda</taxon>
        <taxon>Crustacea</taxon>
        <taxon>Multicrustacea</taxon>
        <taxon>Cirripedia</taxon>
        <taxon>Thoracica</taxon>
        <taxon>Thoracicalcarea</taxon>
        <taxon>Balanomorpha</taxon>
        <taxon>Balanoidea</taxon>
        <taxon>Balanidae</taxon>
        <taxon>Amphibalaninae</taxon>
        <taxon>Amphibalanus</taxon>
    </lineage>
</organism>
<dbReference type="InterPro" id="IPR013106">
    <property type="entry name" value="Ig_V-set"/>
</dbReference>
<dbReference type="Pfam" id="PF07686">
    <property type="entry name" value="V-set"/>
    <property type="match status" value="1"/>
</dbReference>
<dbReference type="Proteomes" id="UP000440578">
    <property type="component" value="Unassembled WGS sequence"/>
</dbReference>
<accession>A0A6A4WYL7</accession>
<feature type="chain" id="PRO_5025408685" evidence="6">
    <location>
        <begin position="19"/>
        <end position="268"/>
    </location>
</feature>
<evidence type="ECO:0000256" key="5">
    <source>
        <dbReference type="ARBA" id="ARBA00023319"/>
    </source>
</evidence>
<dbReference type="EMBL" id="VIIS01000597">
    <property type="protein sequence ID" value="KAF0307171.1"/>
    <property type="molecule type" value="Genomic_DNA"/>
</dbReference>
<feature type="domain" description="Ig-like" evidence="7">
    <location>
        <begin position="29"/>
        <end position="138"/>
    </location>
</feature>
<reference evidence="8 9" key="1">
    <citation type="submission" date="2019-07" db="EMBL/GenBank/DDBJ databases">
        <title>Draft genome assembly of a fouling barnacle, Amphibalanus amphitrite (Darwin, 1854): The first reference genome for Thecostraca.</title>
        <authorList>
            <person name="Kim W."/>
        </authorList>
    </citation>
    <scope>NUCLEOTIDE SEQUENCE [LARGE SCALE GENOMIC DNA]</scope>
    <source>
        <strain evidence="8">SNU_AA5</strain>
        <tissue evidence="8">Soma without cirri and trophi</tissue>
    </source>
</reference>
<evidence type="ECO:0000256" key="3">
    <source>
        <dbReference type="ARBA" id="ARBA00023157"/>
    </source>
</evidence>
<dbReference type="InterPro" id="IPR007110">
    <property type="entry name" value="Ig-like_dom"/>
</dbReference>
<proteinExistence type="predicted"/>
<evidence type="ECO:0000256" key="4">
    <source>
        <dbReference type="ARBA" id="ARBA00023180"/>
    </source>
</evidence>
<gene>
    <name evidence="8" type="primary">Hmcn1_1</name>
    <name evidence="8" type="ORF">FJT64_021419</name>
</gene>
<dbReference type="InterPro" id="IPR036179">
    <property type="entry name" value="Ig-like_dom_sf"/>
</dbReference>
<sequence length="268" mass="28627">MWVLAAVWLLAAGGGAAGGYTDQCRPPEPGAEQVTVAEGSTARLQCPLEAHRSATTWTRPDHPRRHRLLALATGGLTHIERRPGSQRFRLALGRHSRKETHWWLVIEAATPSDAGIYRCYAMYERPERQNAHRLVQLTVVPAGGARLAGPRRRAVVAGRPLTLSCTGRPTLSWRLDGGPLPAAAAVTEGRNCSQLRLAAAAARHAGEYTCSEAAGPETREADSVHVAVVTEVATMVETGGPSDASVLSGCAVIIVLALCCHLCVIEWN</sequence>
<dbReference type="InterPro" id="IPR003598">
    <property type="entry name" value="Ig_sub2"/>
</dbReference>
<evidence type="ECO:0000313" key="9">
    <source>
        <dbReference type="Proteomes" id="UP000440578"/>
    </source>
</evidence>
<dbReference type="PANTHER" id="PTHR11640">
    <property type="entry name" value="NEPHRIN"/>
    <property type="match status" value="1"/>
</dbReference>
<dbReference type="GO" id="GO:0098609">
    <property type="term" value="P:cell-cell adhesion"/>
    <property type="evidence" value="ECO:0007669"/>
    <property type="project" value="TreeGrafter"/>
</dbReference>
<protein>
    <submittedName>
        <fullName evidence="8">Hemicentin-1</fullName>
    </submittedName>
</protein>
<dbReference type="PANTHER" id="PTHR11640:SF164">
    <property type="entry name" value="MAM DOMAIN-CONTAINING GLYCOSYLPHOSPHATIDYLINOSITOL ANCHOR PROTEIN 1"/>
    <property type="match status" value="1"/>
</dbReference>
<dbReference type="PROSITE" id="PS50835">
    <property type="entry name" value="IG_LIKE"/>
    <property type="match status" value="2"/>
</dbReference>
<evidence type="ECO:0000256" key="1">
    <source>
        <dbReference type="ARBA" id="ARBA00004479"/>
    </source>
</evidence>
<dbReference type="SUPFAM" id="SSF48726">
    <property type="entry name" value="Immunoglobulin"/>
    <property type="match status" value="2"/>
</dbReference>
<dbReference type="SMART" id="SM00408">
    <property type="entry name" value="IGc2"/>
    <property type="match status" value="2"/>
</dbReference>
<dbReference type="GO" id="GO:0050839">
    <property type="term" value="F:cell adhesion molecule binding"/>
    <property type="evidence" value="ECO:0007669"/>
    <property type="project" value="TreeGrafter"/>
</dbReference>
<keyword evidence="4" id="KW-0325">Glycoprotein</keyword>
<dbReference type="InterPro" id="IPR003599">
    <property type="entry name" value="Ig_sub"/>
</dbReference>
<evidence type="ECO:0000256" key="6">
    <source>
        <dbReference type="SAM" id="SignalP"/>
    </source>
</evidence>
<keyword evidence="5" id="KW-0393">Immunoglobulin domain</keyword>
<evidence type="ECO:0000256" key="2">
    <source>
        <dbReference type="ARBA" id="ARBA00023136"/>
    </source>
</evidence>
<dbReference type="InterPro" id="IPR051275">
    <property type="entry name" value="Cell_adhesion_signaling"/>
</dbReference>
<keyword evidence="9" id="KW-1185">Reference proteome</keyword>
<dbReference type="GO" id="GO:0005886">
    <property type="term" value="C:plasma membrane"/>
    <property type="evidence" value="ECO:0007669"/>
    <property type="project" value="TreeGrafter"/>
</dbReference>
<dbReference type="AlphaFoldDB" id="A0A6A4WYL7"/>
<feature type="domain" description="Ig-like" evidence="7">
    <location>
        <begin position="141"/>
        <end position="227"/>
    </location>
</feature>
<comment type="caution">
    <text evidence="8">The sequence shown here is derived from an EMBL/GenBank/DDBJ whole genome shotgun (WGS) entry which is preliminary data.</text>
</comment>
<dbReference type="Gene3D" id="2.60.40.10">
    <property type="entry name" value="Immunoglobulins"/>
    <property type="match status" value="2"/>
</dbReference>
<dbReference type="SMART" id="SM00409">
    <property type="entry name" value="IG"/>
    <property type="match status" value="2"/>
</dbReference>
<dbReference type="InterPro" id="IPR013783">
    <property type="entry name" value="Ig-like_fold"/>
</dbReference>
<keyword evidence="3" id="KW-1015">Disulfide bond</keyword>
<feature type="signal peptide" evidence="6">
    <location>
        <begin position="1"/>
        <end position="18"/>
    </location>
</feature>
<comment type="subcellular location">
    <subcellularLocation>
        <location evidence="1">Membrane</location>
        <topology evidence="1">Single-pass type I membrane protein</topology>
    </subcellularLocation>
</comment>
<dbReference type="GO" id="GO:0005911">
    <property type="term" value="C:cell-cell junction"/>
    <property type="evidence" value="ECO:0007669"/>
    <property type="project" value="TreeGrafter"/>
</dbReference>
<evidence type="ECO:0000313" key="8">
    <source>
        <dbReference type="EMBL" id="KAF0307171.1"/>
    </source>
</evidence>
<name>A0A6A4WYL7_AMPAM</name>
<keyword evidence="2" id="KW-0472">Membrane</keyword>